<dbReference type="GO" id="GO:0043491">
    <property type="term" value="P:phosphatidylinositol 3-kinase/protein kinase B signal transduction"/>
    <property type="evidence" value="ECO:0007669"/>
    <property type="project" value="TreeGrafter"/>
</dbReference>
<dbReference type="CDD" id="cd00891">
    <property type="entry name" value="PI3Kc"/>
    <property type="match status" value="1"/>
</dbReference>
<dbReference type="InterPro" id="IPR035448">
    <property type="entry name" value="PI3Kc"/>
</dbReference>
<dbReference type="PROSITE" id="PS51547">
    <property type="entry name" value="C2_PI3K"/>
    <property type="match status" value="1"/>
</dbReference>
<evidence type="ECO:0000256" key="7">
    <source>
        <dbReference type="PROSITE-ProRule" id="PRU00880"/>
    </source>
</evidence>
<dbReference type="SMART" id="SM00144">
    <property type="entry name" value="PI3K_rbd"/>
    <property type="match status" value="1"/>
</dbReference>
<dbReference type="SMART" id="SM00146">
    <property type="entry name" value="PI3Kc"/>
    <property type="match status" value="1"/>
</dbReference>
<dbReference type="PANTHER" id="PTHR10048:SF34">
    <property type="entry name" value="PHOSPHATIDYLINOSITOL 4,5-BISPHOSPHATE 3-KINASE CATALYTIC SUBUNIT GAMMA ISOFORM"/>
    <property type="match status" value="1"/>
</dbReference>
<dbReference type="CDD" id="cd08380">
    <property type="entry name" value="C2_PI3K_like"/>
    <property type="match status" value="1"/>
</dbReference>
<dbReference type="SUPFAM" id="SSF49562">
    <property type="entry name" value="C2 domain (Calcium/lipid-binding domain, CaLB)"/>
    <property type="match status" value="1"/>
</dbReference>
<dbReference type="EC" id="2.7.1.137" evidence="2"/>
<dbReference type="PROSITE" id="PS51546">
    <property type="entry name" value="PI3K_RBD"/>
    <property type="match status" value="1"/>
</dbReference>
<feature type="domain" description="PIK helical" evidence="10">
    <location>
        <begin position="883"/>
        <end position="1059"/>
    </location>
</feature>
<dbReference type="STRING" id="400682.A0A1X7VK65"/>
<dbReference type="InterPro" id="IPR016024">
    <property type="entry name" value="ARM-type_fold"/>
</dbReference>
<dbReference type="GO" id="GO:0005943">
    <property type="term" value="C:phosphatidylinositol 3-kinase complex, class IA"/>
    <property type="evidence" value="ECO:0007669"/>
    <property type="project" value="TreeGrafter"/>
</dbReference>
<dbReference type="PANTHER" id="PTHR10048">
    <property type="entry name" value="PHOSPHATIDYLINOSITOL KINASE"/>
    <property type="match status" value="1"/>
</dbReference>
<comment type="catalytic activity">
    <reaction evidence="1">
        <text>a 1,2-diacyl-sn-glycero-3-phospho-(1D-myo-inositol) + ATP = a 1,2-diacyl-sn-glycero-3-phospho-(1D-myo-inositol-3-phosphate) + ADP + H(+)</text>
        <dbReference type="Rhea" id="RHEA:12709"/>
        <dbReference type="ChEBI" id="CHEBI:15378"/>
        <dbReference type="ChEBI" id="CHEBI:30616"/>
        <dbReference type="ChEBI" id="CHEBI:57880"/>
        <dbReference type="ChEBI" id="CHEBI:58088"/>
        <dbReference type="ChEBI" id="CHEBI:456216"/>
        <dbReference type="EC" id="2.7.1.137"/>
    </reaction>
</comment>
<evidence type="ECO:0000256" key="4">
    <source>
        <dbReference type="ARBA" id="ARBA00022741"/>
    </source>
</evidence>
<dbReference type="GO" id="GO:0005524">
    <property type="term" value="F:ATP binding"/>
    <property type="evidence" value="ECO:0007669"/>
    <property type="project" value="UniProtKB-KW"/>
</dbReference>
<dbReference type="KEGG" id="aqu:100638758"/>
<evidence type="ECO:0000259" key="9">
    <source>
        <dbReference type="PROSITE" id="PS50290"/>
    </source>
</evidence>
<dbReference type="GO" id="GO:0005944">
    <property type="term" value="C:phosphatidylinositol 3-kinase complex, class IB"/>
    <property type="evidence" value="ECO:0007669"/>
    <property type="project" value="TreeGrafter"/>
</dbReference>
<dbReference type="GO" id="GO:0016303">
    <property type="term" value="F:1-phosphatidylinositol-3-kinase activity"/>
    <property type="evidence" value="ECO:0007669"/>
    <property type="project" value="UniProtKB-EC"/>
</dbReference>
<dbReference type="InterPro" id="IPR029071">
    <property type="entry name" value="Ubiquitin-like_domsf"/>
</dbReference>
<dbReference type="InterPro" id="IPR042236">
    <property type="entry name" value="PI3K_accessory_sf"/>
</dbReference>
<dbReference type="EnsemblMetazoa" id="XM_020008937.1">
    <property type="protein sequence ID" value="XP_019864496.1"/>
    <property type="gene ID" value="LOC100638758"/>
</dbReference>
<feature type="domain" description="C2 PI3K-type" evidence="12">
    <location>
        <begin position="686"/>
        <end position="862"/>
    </location>
</feature>
<dbReference type="GO" id="GO:0035005">
    <property type="term" value="F:1-phosphatidylinositol-4-phosphate 3-kinase activity"/>
    <property type="evidence" value="ECO:0007669"/>
    <property type="project" value="TreeGrafter"/>
</dbReference>
<evidence type="ECO:0000313" key="13">
    <source>
        <dbReference type="EnsemblMetazoa" id="Aqu2.1.40417_001"/>
    </source>
</evidence>
<dbReference type="GO" id="GO:0005886">
    <property type="term" value="C:plasma membrane"/>
    <property type="evidence" value="ECO:0007669"/>
    <property type="project" value="TreeGrafter"/>
</dbReference>
<keyword evidence="4" id="KW-0547">Nucleotide-binding</keyword>
<dbReference type="InterPro" id="IPR036940">
    <property type="entry name" value="PI3/4_kinase_cat_sf"/>
</dbReference>
<keyword evidence="6" id="KW-0067">ATP-binding</keyword>
<dbReference type="InterPro" id="IPR002420">
    <property type="entry name" value="PI3K-type_C2_dom"/>
</dbReference>
<keyword evidence="5" id="KW-0418">Kinase</keyword>
<sequence length="1421" mass="161236">MSEPSILTVLLSLSSGETFEDIPVTDLEVTLGEFLDVSLKALEGDCKITLPETDSDLIDTQDFHVFSVDKSEEFSLSTQLKNISYISTASLKDPPTLFLESSIFRSAIEVDIDSRIKRRRETIGSSVKNSAPYPPVRSLSLSSKGMSSEHMIFLAGRKEYDNNMSQRMYGSTDVMSLSEGTSSLNLPEESLQRVFSNSMSMIDETGSIQSYGSEASEVLSRKLGGKDGLHDSDAFSHGGESSQESEVQHPPRVYIRHSTCDEEQETVVKTSGVDDNNLLPTCEENTPPDTPAKQSSALRSRKVKLSSRRASAMATLSPLPVNDDTVLNLPSPLLNAQGSFNRTTFRAKRNGSTVISPQHTKVYGSIKLFVVDFDIVVANIILTMDIRGDNTVTQIKQSLWRLLRDEGHVTQECDSLWDPEKFTLTYEMNSSVYELYDEQQIFQTTTVAQLWRQEKRQKGQLSVVTKRAESKEEKTLNMAISSMIGIGLYQLQFANNDELDITRRKMVAERQKAVQQRDPAMYSMEVEVQFTPLPPHVKAMIGEENKLLVKVYYESGASQTFQVDVNTVADDFLPTVFPTEPHKRKRLGLPEHCNISDYVLKVAGRSSFIHGNFELIDFSPIVKALSKRRDIVLALVRRSDPKDDLPQHFPDWDLIDESTGLTGTHEELSALGKEHSQVFTMSMWDLQHKFRVRILGLDNLRDCSPDFDVIYVDVAVFHGGEELCRTLSTHEITACKYPRWNQWLVFNIAVKNLPKAARLCFAVSGGVRRNDSRKRSSTWSKKDFVKQNTLRGDNIQADRPLHWVNMQILDHRALLRQGVLRLNLWPYSTSGGEGRWGGMSPVGSTAVNPDGNTAAVLFIELDTYLHPVACPTEGWGDEEISQVNQPHKESSPFRSELEKSISSDPLANLDKVEKELLWKFRYQLTNSPEALPKFLQCVDWASLEQVTETHKLLQLWSPITMEVGLELLDYHFADEKVRTMAVARLSRLTNDEVLVFLLQLVQVLKFEPYHDSALARFLLKRALLSKRIGHFFFWYLRSEMDSPQFSQRFGILLEAFLKGCGKNIFIELQKQHQAVQDIMSIASGLKKHMEKHKGSATDYAKADLSQQNLPEYFAPPFDPSLRMGNLQVEKCRVMDSKKTPLWLEFMNMDPSSTTQKPIKVIAKHGDDLRQDMLTLQMLTIMDSLWQSEGLDLYIIPYGCVATGNEMGMIEVVQDAETVAKIQLHHGGSFSTLKDEPLYEWLKKKNPNPKHFEQAIERFVYSCAGYCVATYVLGIGDRHNDNIMLTVSGNLFHIDFGHFLGNTKAFLGVNRDRAPFVLTPDFEYVLGKRTSENFKKFEEIAVRAYLIIRKNANLFINLFSMMKCTGIPELRSVEDLDYLKSVLVLGKNEEQAADHFRQQIQKCLRLQWSTQLSWLAHNWVHR</sequence>
<proteinExistence type="inferred from homology"/>
<keyword evidence="14" id="KW-1185">Reference proteome</keyword>
<evidence type="ECO:0000259" key="10">
    <source>
        <dbReference type="PROSITE" id="PS51545"/>
    </source>
</evidence>
<gene>
    <name evidence="13" type="primary">100638758</name>
</gene>
<evidence type="ECO:0000259" key="12">
    <source>
        <dbReference type="PROSITE" id="PS51547"/>
    </source>
</evidence>
<dbReference type="InterPro" id="IPR011009">
    <property type="entry name" value="Kinase-like_dom_sf"/>
</dbReference>
<dbReference type="FunFam" id="3.30.1010.10:FF:000008">
    <property type="entry name" value="Phosphatidylinositol 4,5-bisphosphate 3-kinase catalytic subunit gamma"/>
    <property type="match status" value="1"/>
</dbReference>
<evidence type="ECO:0000256" key="1">
    <source>
        <dbReference type="ARBA" id="ARBA00001498"/>
    </source>
</evidence>
<evidence type="ECO:0000256" key="2">
    <source>
        <dbReference type="ARBA" id="ARBA00012073"/>
    </source>
</evidence>
<organism evidence="13">
    <name type="scientific">Amphimedon queenslandica</name>
    <name type="common">Sponge</name>
    <dbReference type="NCBI Taxonomy" id="400682"/>
    <lineage>
        <taxon>Eukaryota</taxon>
        <taxon>Metazoa</taxon>
        <taxon>Porifera</taxon>
        <taxon>Demospongiae</taxon>
        <taxon>Heteroscleromorpha</taxon>
        <taxon>Haplosclerida</taxon>
        <taxon>Niphatidae</taxon>
        <taxon>Amphimedon</taxon>
    </lineage>
</organism>
<evidence type="ECO:0000256" key="8">
    <source>
        <dbReference type="SAM" id="MobiDB-lite"/>
    </source>
</evidence>
<dbReference type="Pfam" id="PF00792">
    <property type="entry name" value="PI3K_C2"/>
    <property type="match status" value="1"/>
</dbReference>
<dbReference type="InterPro" id="IPR018936">
    <property type="entry name" value="PI3/4_kinase_CS"/>
</dbReference>
<dbReference type="InterPro" id="IPR035892">
    <property type="entry name" value="C2_domain_sf"/>
</dbReference>
<dbReference type="InterPro" id="IPR015433">
    <property type="entry name" value="PI3/4_kinase"/>
</dbReference>
<dbReference type="Pfam" id="PF00794">
    <property type="entry name" value="PI3K_rbd"/>
    <property type="match status" value="1"/>
</dbReference>
<dbReference type="InterPro" id="IPR001263">
    <property type="entry name" value="PI3K_accessory_dom"/>
</dbReference>
<dbReference type="Pfam" id="PF00454">
    <property type="entry name" value="PI3_PI4_kinase"/>
    <property type="match status" value="1"/>
</dbReference>
<reference evidence="14" key="1">
    <citation type="journal article" date="2010" name="Nature">
        <title>The Amphimedon queenslandica genome and the evolution of animal complexity.</title>
        <authorList>
            <person name="Srivastava M."/>
            <person name="Simakov O."/>
            <person name="Chapman J."/>
            <person name="Fahey B."/>
            <person name="Gauthier M.E."/>
            <person name="Mitros T."/>
            <person name="Richards G.S."/>
            <person name="Conaco C."/>
            <person name="Dacre M."/>
            <person name="Hellsten U."/>
            <person name="Larroux C."/>
            <person name="Putnam N.H."/>
            <person name="Stanke M."/>
            <person name="Adamska M."/>
            <person name="Darling A."/>
            <person name="Degnan S.M."/>
            <person name="Oakley T.H."/>
            <person name="Plachetzki D.C."/>
            <person name="Zhai Y."/>
            <person name="Adamski M."/>
            <person name="Calcino A."/>
            <person name="Cummins S.F."/>
            <person name="Goodstein D.M."/>
            <person name="Harris C."/>
            <person name="Jackson D.J."/>
            <person name="Leys S.P."/>
            <person name="Shu S."/>
            <person name="Woodcroft B.J."/>
            <person name="Vervoort M."/>
            <person name="Kosik K.S."/>
            <person name="Manning G."/>
            <person name="Degnan B.M."/>
            <person name="Rokhsar D.S."/>
        </authorList>
    </citation>
    <scope>NUCLEOTIDE SEQUENCE [LARGE SCALE GENOMIC DNA]</scope>
</reference>
<dbReference type="Proteomes" id="UP000007879">
    <property type="component" value="Unassembled WGS sequence"/>
</dbReference>
<dbReference type="GO" id="GO:0016477">
    <property type="term" value="P:cell migration"/>
    <property type="evidence" value="ECO:0007669"/>
    <property type="project" value="TreeGrafter"/>
</dbReference>
<dbReference type="SUPFAM" id="SSF56112">
    <property type="entry name" value="Protein kinase-like (PK-like)"/>
    <property type="match status" value="1"/>
</dbReference>
<dbReference type="GO" id="GO:0032060">
    <property type="term" value="P:bleb assembly"/>
    <property type="evidence" value="ECO:0007669"/>
    <property type="project" value="UniProtKB-ARBA"/>
</dbReference>
<dbReference type="eggNOG" id="KOG0904">
    <property type="taxonomic scope" value="Eukaryota"/>
</dbReference>
<dbReference type="PROSITE" id="PS00915">
    <property type="entry name" value="PI3_4_KINASE_1"/>
    <property type="match status" value="1"/>
</dbReference>
<dbReference type="PROSITE" id="PS00916">
    <property type="entry name" value="PI3_4_KINASE_2"/>
    <property type="match status" value="1"/>
</dbReference>
<dbReference type="InParanoid" id="A0A1X7VK65"/>
<evidence type="ECO:0000259" key="11">
    <source>
        <dbReference type="PROSITE" id="PS51546"/>
    </source>
</evidence>
<feature type="domain" description="PI3K-RBD" evidence="11">
    <location>
        <begin position="544"/>
        <end position="637"/>
    </location>
</feature>
<dbReference type="FunFam" id="1.10.1070.11:FF:000001">
    <property type="entry name" value="Phosphatidylinositol 4,5-bisphosphate 3-kinase catalytic subunit"/>
    <property type="match status" value="1"/>
</dbReference>
<dbReference type="PROSITE" id="PS51545">
    <property type="entry name" value="PIK_HELICAL"/>
    <property type="match status" value="1"/>
</dbReference>
<dbReference type="Gene3D" id="3.10.20.770">
    <property type="match status" value="1"/>
</dbReference>
<feature type="domain" description="PI3K/PI4K catalytic" evidence="9">
    <location>
        <begin position="1127"/>
        <end position="1407"/>
    </location>
</feature>
<protein>
    <recommendedName>
        <fullName evidence="2">phosphatidylinositol 3-kinase</fullName>
        <ecNumber evidence="2">2.7.1.137</ecNumber>
    </recommendedName>
</protein>
<dbReference type="Gene3D" id="1.10.1070.11">
    <property type="entry name" value="Phosphatidylinositol 3-/4-kinase, catalytic domain"/>
    <property type="match status" value="1"/>
</dbReference>
<evidence type="ECO:0000313" key="14">
    <source>
        <dbReference type="Proteomes" id="UP000007879"/>
    </source>
</evidence>
<feature type="compositionally biased region" description="Basic and acidic residues" evidence="8">
    <location>
        <begin position="224"/>
        <end position="234"/>
    </location>
</feature>
<dbReference type="Pfam" id="PF00613">
    <property type="entry name" value="PI3Ka"/>
    <property type="match status" value="1"/>
</dbReference>
<feature type="region of interest" description="Disordered" evidence="8">
    <location>
        <begin position="223"/>
        <end position="301"/>
    </location>
</feature>
<dbReference type="EnsemblMetazoa" id="Aqu2.1.40417_001">
    <property type="protein sequence ID" value="Aqu2.1.40417_001"/>
    <property type="gene ID" value="Aqu2.1.40417"/>
</dbReference>
<dbReference type="SMART" id="SM00145">
    <property type="entry name" value="PI3Ka"/>
    <property type="match status" value="1"/>
</dbReference>
<dbReference type="GO" id="GO:0050920">
    <property type="term" value="P:regulation of chemotaxis"/>
    <property type="evidence" value="ECO:0007669"/>
    <property type="project" value="UniProtKB-ARBA"/>
</dbReference>
<name>A0A1X7VK65_AMPQE</name>
<dbReference type="Gene3D" id="3.30.1010.10">
    <property type="entry name" value="Phosphatidylinositol 3-kinase Catalytic Subunit, Chain A, domain 4"/>
    <property type="match status" value="1"/>
</dbReference>
<dbReference type="OrthoDB" id="67688at2759"/>
<dbReference type="PROSITE" id="PS50290">
    <property type="entry name" value="PI3_4_KINASE_3"/>
    <property type="match status" value="1"/>
</dbReference>
<keyword evidence="3" id="KW-0808">Transferase</keyword>
<evidence type="ECO:0000256" key="3">
    <source>
        <dbReference type="ARBA" id="ARBA00022679"/>
    </source>
</evidence>
<dbReference type="SMART" id="SM00142">
    <property type="entry name" value="PI3K_C2"/>
    <property type="match status" value="1"/>
</dbReference>
<dbReference type="Gene3D" id="2.60.40.150">
    <property type="entry name" value="C2 domain"/>
    <property type="match status" value="1"/>
</dbReference>
<dbReference type="Gene3D" id="1.25.40.70">
    <property type="entry name" value="Phosphatidylinositol 3-kinase, accessory domain (PIK)"/>
    <property type="match status" value="1"/>
</dbReference>
<dbReference type="InterPro" id="IPR045580">
    <property type="entry name" value="PIK3CG_ABD"/>
</dbReference>
<comment type="similarity">
    <text evidence="7">Belongs to the PI3/PI4-kinase family.</text>
</comment>
<dbReference type="SUPFAM" id="SSF48371">
    <property type="entry name" value="ARM repeat"/>
    <property type="match status" value="1"/>
</dbReference>
<dbReference type="GO" id="GO:0005737">
    <property type="term" value="C:cytoplasm"/>
    <property type="evidence" value="ECO:0007669"/>
    <property type="project" value="TreeGrafter"/>
</dbReference>
<evidence type="ECO:0000256" key="5">
    <source>
        <dbReference type="ARBA" id="ARBA00022777"/>
    </source>
</evidence>
<reference evidence="13" key="2">
    <citation type="submission" date="2017-05" db="UniProtKB">
        <authorList>
            <consortium name="EnsemblMetazoa"/>
        </authorList>
    </citation>
    <scope>IDENTIFICATION</scope>
</reference>
<dbReference type="InterPro" id="IPR000403">
    <property type="entry name" value="PI3/4_kinase_cat_dom"/>
</dbReference>
<dbReference type="GO" id="GO:0048015">
    <property type="term" value="P:phosphatidylinositol-mediated signaling"/>
    <property type="evidence" value="ECO:0007669"/>
    <property type="project" value="TreeGrafter"/>
</dbReference>
<evidence type="ECO:0000256" key="6">
    <source>
        <dbReference type="ARBA" id="ARBA00022840"/>
    </source>
</evidence>
<dbReference type="Pfam" id="PF19710">
    <property type="entry name" value="PIK3CG_ABD"/>
    <property type="match status" value="1"/>
</dbReference>
<dbReference type="SUPFAM" id="SSF54236">
    <property type="entry name" value="Ubiquitin-like"/>
    <property type="match status" value="1"/>
</dbReference>
<accession>A0A1X7VK65</accession>
<dbReference type="InterPro" id="IPR000341">
    <property type="entry name" value="PI3K_Ras-bd_dom"/>
</dbReference>